<evidence type="ECO:0000256" key="8">
    <source>
        <dbReference type="ARBA" id="ARBA00038407"/>
    </source>
</evidence>
<evidence type="ECO:0000313" key="11">
    <source>
        <dbReference type="Ensembl" id="ENSSFOP00015003294.2"/>
    </source>
</evidence>
<protein>
    <submittedName>
        <fullName evidence="11">Coiled-coil domain-containing protein 69-like</fullName>
    </submittedName>
</protein>
<dbReference type="AlphaFoldDB" id="A0A8C9UYF4"/>
<keyword evidence="7" id="KW-0449">Lipoprotein</keyword>
<keyword evidence="6" id="KW-0206">Cytoskeleton</keyword>
<evidence type="ECO:0000256" key="2">
    <source>
        <dbReference type="ARBA" id="ARBA00004214"/>
    </source>
</evidence>
<organism evidence="11 12">
    <name type="scientific">Scleropages formosus</name>
    <name type="common">Asian bonytongue</name>
    <name type="synonym">Osteoglossum formosum</name>
    <dbReference type="NCBI Taxonomy" id="113540"/>
    <lineage>
        <taxon>Eukaryota</taxon>
        <taxon>Metazoa</taxon>
        <taxon>Chordata</taxon>
        <taxon>Craniata</taxon>
        <taxon>Vertebrata</taxon>
        <taxon>Euteleostomi</taxon>
        <taxon>Actinopterygii</taxon>
        <taxon>Neopterygii</taxon>
        <taxon>Teleostei</taxon>
        <taxon>Osteoglossocephala</taxon>
        <taxon>Osteoglossomorpha</taxon>
        <taxon>Osteoglossiformes</taxon>
        <taxon>Osteoglossidae</taxon>
        <taxon>Scleropages</taxon>
    </lineage>
</organism>
<keyword evidence="4" id="KW-0519">Myristate</keyword>
<comment type="similarity">
    <text evidence="8">Belongs to the CCDC69 family.</text>
</comment>
<reference evidence="11" key="3">
    <citation type="submission" date="2025-09" db="UniProtKB">
        <authorList>
            <consortium name="Ensembl"/>
        </authorList>
    </citation>
    <scope>IDENTIFICATION</scope>
</reference>
<dbReference type="GeneTree" id="ENSGT00950000183026"/>
<dbReference type="GO" id="GO:0005819">
    <property type="term" value="C:spindle"/>
    <property type="evidence" value="ECO:0007669"/>
    <property type="project" value="UniProtKB-SubCell"/>
</dbReference>
<dbReference type="GO" id="GO:0008017">
    <property type="term" value="F:microtubule binding"/>
    <property type="evidence" value="ECO:0007669"/>
    <property type="project" value="TreeGrafter"/>
</dbReference>
<evidence type="ECO:0000256" key="4">
    <source>
        <dbReference type="ARBA" id="ARBA00022707"/>
    </source>
</evidence>
<evidence type="ECO:0000313" key="12">
    <source>
        <dbReference type="Proteomes" id="UP000694397"/>
    </source>
</evidence>
<evidence type="ECO:0000256" key="7">
    <source>
        <dbReference type="ARBA" id="ARBA00023288"/>
    </source>
</evidence>
<dbReference type="OrthoDB" id="10038993at2759"/>
<keyword evidence="5 9" id="KW-0175">Coiled coil</keyword>
<evidence type="ECO:0000256" key="5">
    <source>
        <dbReference type="ARBA" id="ARBA00023054"/>
    </source>
</evidence>
<feature type="coiled-coil region" evidence="9">
    <location>
        <begin position="202"/>
        <end position="229"/>
    </location>
</feature>
<reference evidence="11" key="2">
    <citation type="submission" date="2025-08" db="UniProtKB">
        <authorList>
            <consortium name="Ensembl"/>
        </authorList>
    </citation>
    <scope>IDENTIFICATION</scope>
</reference>
<evidence type="ECO:0000256" key="9">
    <source>
        <dbReference type="SAM" id="Coils"/>
    </source>
</evidence>
<comment type="subcellular location">
    <subcellularLocation>
        <location evidence="1">Cytoplasm</location>
        <location evidence="1">Cytoskeleton</location>
        <location evidence="1">Spindle</location>
    </subcellularLocation>
    <subcellularLocation>
        <location evidence="2">Midbody</location>
    </subcellularLocation>
</comment>
<dbReference type="InterPro" id="IPR051293">
    <property type="entry name" value="MTUS1/CCDC69"/>
</dbReference>
<feature type="region of interest" description="Disordered" evidence="10">
    <location>
        <begin position="1"/>
        <end position="21"/>
    </location>
</feature>
<sequence length="247" mass="29004">MGGTLSRARRTKKGKRRKQELKEITSQDVTVKILLEKLQEQQQDLKFLHDILSAASSTQTEMVIQVPQNELLQLVQVLTEKVKSNTEDEFEGRIRILTEEHQVKMEEVQRKHEEEMKSVMETLQGEDAPHQGEAEEILAQFQAFRKLQRRVEESTMKRDLQVNIQAQGSPGAFWEQELESLLIVIEMKNELFREQSKRLIQMEHLMERNRSLEDRLSRVLQQNEDLLARMEKSQTLNKWLSRGRGSL</sequence>
<dbReference type="GO" id="GO:0005737">
    <property type="term" value="C:cytoplasm"/>
    <property type="evidence" value="ECO:0007669"/>
    <property type="project" value="TreeGrafter"/>
</dbReference>
<evidence type="ECO:0000256" key="3">
    <source>
        <dbReference type="ARBA" id="ARBA00022490"/>
    </source>
</evidence>
<reference evidence="11 12" key="1">
    <citation type="submission" date="2019-04" db="EMBL/GenBank/DDBJ databases">
        <authorList>
            <consortium name="Wellcome Sanger Institute Data Sharing"/>
        </authorList>
    </citation>
    <scope>NUCLEOTIDE SEQUENCE [LARGE SCALE GENOMIC DNA]</scope>
</reference>
<dbReference type="Proteomes" id="UP000694397">
    <property type="component" value="Chromosome 24"/>
</dbReference>
<dbReference type="Ensembl" id="ENSSFOT00015003348.2">
    <property type="protein sequence ID" value="ENSSFOP00015003294.2"/>
    <property type="gene ID" value="ENSSFOG00015002160.2"/>
</dbReference>
<accession>A0A8C9UYF4</accession>
<gene>
    <name evidence="11" type="primary">ccdc69</name>
</gene>
<dbReference type="GO" id="GO:0005634">
    <property type="term" value="C:nucleus"/>
    <property type="evidence" value="ECO:0007669"/>
    <property type="project" value="TreeGrafter"/>
</dbReference>
<proteinExistence type="inferred from homology"/>
<keyword evidence="12" id="KW-1185">Reference proteome</keyword>
<dbReference type="PANTHER" id="PTHR24200">
    <property type="entry name" value="TOUCAN, ISOFORM A"/>
    <property type="match status" value="1"/>
</dbReference>
<name>A0A8C9UYF4_SCLFO</name>
<evidence type="ECO:0000256" key="1">
    <source>
        <dbReference type="ARBA" id="ARBA00004186"/>
    </source>
</evidence>
<evidence type="ECO:0000256" key="10">
    <source>
        <dbReference type="SAM" id="MobiDB-lite"/>
    </source>
</evidence>
<keyword evidence="3" id="KW-0963">Cytoplasm</keyword>
<dbReference type="PANTHER" id="PTHR24200:SF6">
    <property type="entry name" value="COILED-COIL DOMAIN-CONTAINING PROTEIN 69"/>
    <property type="match status" value="1"/>
</dbReference>
<feature type="compositionally biased region" description="Basic residues" evidence="10">
    <location>
        <begin position="7"/>
        <end position="19"/>
    </location>
</feature>
<dbReference type="GO" id="GO:0030496">
    <property type="term" value="C:midbody"/>
    <property type="evidence" value="ECO:0007669"/>
    <property type="project" value="UniProtKB-SubCell"/>
</dbReference>
<evidence type="ECO:0000256" key="6">
    <source>
        <dbReference type="ARBA" id="ARBA00023212"/>
    </source>
</evidence>